<feature type="domain" description="Reverse transcriptase" evidence="1">
    <location>
        <begin position="370"/>
        <end position="586"/>
    </location>
</feature>
<reference evidence="2 3" key="1">
    <citation type="journal article" date="2019" name="Proc. Natl. Acad. Sci. U.S.A.">
        <title>Regulatory changes in pterin and carotenoid genes underlie balanced color polymorphisms in the wall lizard.</title>
        <authorList>
            <person name="Andrade P."/>
            <person name="Pinho C."/>
            <person name="Perez I de Lanuza G."/>
            <person name="Afonso S."/>
            <person name="Brejcha J."/>
            <person name="Rubin C.J."/>
            <person name="Wallerman O."/>
            <person name="Pereira P."/>
            <person name="Sabatino S.J."/>
            <person name="Bellati A."/>
            <person name="Pellitteri-Rosa D."/>
            <person name="Bosakova Z."/>
            <person name="Bunikis I."/>
            <person name="Carretero M.A."/>
            <person name="Feiner N."/>
            <person name="Marsik P."/>
            <person name="Pauperio F."/>
            <person name="Salvi D."/>
            <person name="Soler L."/>
            <person name="While G.M."/>
            <person name="Uller T."/>
            <person name="Font E."/>
            <person name="Andersson L."/>
            <person name="Carneiro M."/>
        </authorList>
    </citation>
    <scope>NUCLEOTIDE SEQUENCE</scope>
</reference>
<evidence type="ECO:0000259" key="1">
    <source>
        <dbReference type="PROSITE" id="PS50878"/>
    </source>
</evidence>
<dbReference type="CDD" id="cd01650">
    <property type="entry name" value="RT_nLTR_like"/>
    <property type="match status" value="1"/>
</dbReference>
<dbReference type="Gene3D" id="3.60.10.10">
    <property type="entry name" value="Endonuclease/exonuclease/phosphatase"/>
    <property type="match status" value="1"/>
</dbReference>
<dbReference type="Proteomes" id="UP000472272">
    <property type="component" value="Chromosome 7"/>
</dbReference>
<dbReference type="PANTHER" id="PTHR33332">
    <property type="entry name" value="REVERSE TRANSCRIPTASE DOMAIN-CONTAINING PROTEIN"/>
    <property type="match status" value="1"/>
</dbReference>
<dbReference type="InterPro" id="IPR043502">
    <property type="entry name" value="DNA/RNA_pol_sf"/>
</dbReference>
<keyword evidence="3" id="KW-1185">Reference proteome</keyword>
<name>A0A670K066_PODMU</name>
<dbReference type="InterPro" id="IPR036691">
    <property type="entry name" value="Endo/exonu/phosph_ase_sf"/>
</dbReference>
<reference evidence="2" key="3">
    <citation type="submission" date="2025-09" db="UniProtKB">
        <authorList>
            <consortium name="Ensembl"/>
        </authorList>
    </citation>
    <scope>IDENTIFICATION</scope>
</reference>
<dbReference type="SUPFAM" id="SSF56219">
    <property type="entry name" value="DNase I-like"/>
    <property type="match status" value="1"/>
</dbReference>
<proteinExistence type="predicted"/>
<dbReference type="GeneTree" id="ENSGT01150000286962"/>
<evidence type="ECO:0000313" key="2">
    <source>
        <dbReference type="Ensembl" id="ENSPMRP00000030933.1"/>
    </source>
</evidence>
<accession>A0A670K066</accession>
<dbReference type="AlphaFoldDB" id="A0A670K066"/>
<sequence length="586" mass="65118">MVGLVWGTKESLAVWLVYRPPSTPAATLSDLLEVVAGWALEFPNLLVLGDFNVHADAAPSSQALALVTSMATLGLSQFVLGPTHQAGHTLDLIFGAGIDVIMLPPVEVPWSDHYALKAKIDFPLLPGSGGEPIWARPRKLMDPDRFRQALRDPVPPGDSLDDLVEDRNNRLLAAIDEIAPKRPLPPRRNRAPWFTEELRKMKRDLRRLERVWRRTRDGASRTSYRTLMEAYEMAMKAAKKSYFAASIASASSHPAQLFRIIRSITSLGGQPNLSTNSTHSCEAFASFFSEKALLLRRDLPANLDTVTELEAPRLTSGPVLDHFDRILPTDVDRFLQVGRPTTCLLDPCPSWLIRERPDVARTPLVEIINLSLDTGTFPGELKEAVVCQLLKKTSLDPLDLSNYRPVSNLPYLGKVIERAVAEQLGRFLEETSALDPFQSSFRPGFGTETALVALTDDIRRQLDRGGSGLLILLDLSAAFDMVDHDLLDHRLADVGIQGIARSWLCSFISGRGQRVALGREMSSRHSLVCGVPQGAILSPMLFNIFMRPLAQIIRSFGLGCHQYADDLHWQYHSLTYYLLDFLKCGL</sequence>
<dbReference type="PROSITE" id="PS50878">
    <property type="entry name" value="RT_POL"/>
    <property type="match status" value="1"/>
</dbReference>
<evidence type="ECO:0000313" key="3">
    <source>
        <dbReference type="Proteomes" id="UP000472272"/>
    </source>
</evidence>
<organism evidence="2 3">
    <name type="scientific">Podarcis muralis</name>
    <name type="common">Wall lizard</name>
    <name type="synonym">Lacerta muralis</name>
    <dbReference type="NCBI Taxonomy" id="64176"/>
    <lineage>
        <taxon>Eukaryota</taxon>
        <taxon>Metazoa</taxon>
        <taxon>Chordata</taxon>
        <taxon>Craniata</taxon>
        <taxon>Vertebrata</taxon>
        <taxon>Euteleostomi</taxon>
        <taxon>Lepidosauria</taxon>
        <taxon>Squamata</taxon>
        <taxon>Bifurcata</taxon>
        <taxon>Unidentata</taxon>
        <taxon>Episquamata</taxon>
        <taxon>Laterata</taxon>
        <taxon>Lacertibaenia</taxon>
        <taxon>Lacertidae</taxon>
        <taxon>Podarcis</taxon>
    </lineage>
</organism>
<dbReference type="SUPFAM" id="SSF56672">
    <property type="entry name" value="DNA/RNA polymerases"/>
    <property type="match status" value="1"/>
</dbReference>
<reference evidence="2" key="2">
    <citation type="submission" date="2025-08" db="UniProtKB">
        <authorList>
            <consortium name="Ensembl"/>
        </authorList>
    </citation>
    <scope>IDENTIFICATION</scope>
</reference>
<dbReference type="Pfam" id="PF00078">
    <property type="entry name" value="RVT_1"/>
    <property type="match status" value="1"/>
</dbReference>
<dbReference type="Ensembl" id="ENSPMRT00000032811.1">
    <property type="protein sequence ID" value="ENSPMRP00000030933.1"/>
    <property type="gene ID" value="ENSPMRG00000020038.1"/>
</dbReference>
<dbReference type="InterPro" id="IPR000477">
    <property type="entry name" value="RT_dom"/>
</dbReference>
<protein>
    <recommendedName>
        <fullName evidence="1">Reverse transcriptase domain-containing protein</fullName>
    </recommendedName>
</protein>